<dbReference type="OrthoDB" id="2116389at2759"/>
<evidence type="ECO:0000256" key="2">
    <source>
        <dbReference type="ARBA" id="ARBA00008974"/>
    </source>
</evidence>
<dbReference type="STRING" id="5486.A0A367Y1Z7"/>
<dbReference type="Proteomes" id="UP000253472">
    <property type="component" value="Unassembled WGS sequence"/>
</dbReference>
<comment type="subcellular location">
    <subcellularLocation>
        <location evidence="1">Membrane</location>
        <topology evidence="1">Multi-pass membrane protein</topology>
    </subcellularLocation>
</comment>
<keyword evidence="6 9" id="KW-1133">Transmembrane helix</keyword>
<evidence type="ECO:0000256" key="6">
    <source>
        <dbReference type="ARBA" id="ARBA00022989"/>
    </source>
</evidence>
<keyword evidence="5 9" id="KW-0812">Transmembrane</keyword>
<comment type="similarity">
    <text evidence="2 8">Belongs to the purine-cytosine permease (2.A.39) family.</text>
</comment>
<proteinExistence type="inferred from homology"/>
<feature type="transmembrane region" description="Helical" evidence="9">
    <location>
        <begin position="220"/>
        <end position="237"/>
    </location>
</feature>
<keyword evidence="4" id="KW-0597">Phosphoprotein</keyword>
<dbReference type="InterPro" id="IPR026030">
    <property type="entry name" value="Pur-cyt_permease_Fcy2/21/22"/>
</dbReference>
<feature type="transmembrane region" description="Helical" evidence="9">
    <location>
        <begin position="389"/>
        <end position="408"/>
    </location>
</feature>
<accession>A0A367Y1Z7</accession>
<evidence type="ECO:0000313" key="10">
    <source>
        <dbReference type="EMBL" id="RCK59061.1"/>
    </source>
</evidence>
<evidence type="ECO:0000256" key="5">
    <source>
        <dbReference type="ARBA" id="ARBA00022692"/>
    </source>
</evidence>
<dbReference type="GO" id="GO:0005886">
    <property type="term" value="C:plasma membrane"/>
    <property type="evidence" value="ECO:0007669"/>
    <property type="project" value="TreeGrafter"/>
</dbReference>
<feature type="transmembrane region" description="Helical" evidence="9">
    <location>
        <begin position="86"/>
        <end position="105"/>
    </location>
</feature>
<evidence type="ECO:0000256" key="9">
    <source>
        <dbReference type="SAM" id="Phobius"/>
    </source>
</evidence>
<evidence type="ECO:0000256" key="8">
    <source>
        <dbReference type="PIRNR" id="PIRNR002744"/>
    </source>
</evidence>
<dbReference type="FunFam" id="1.10.4160.10:FF:000002">
    <property type="entry name" value="Purine-cytosine permease fcyB"/>
    <property type="match status" value="1"/>
</dbReference>
<keyword evidence="11" id="KW-1185">Reference proteome</keyword>
<dbReference type="GO" id="GO:0000329">
    <property type="term" value="C:fungal-type vacuole membrane"/>
    <property type="evidence" value="ECO:0007669"/>
    <property type="project" value="TreeGrafter"/>
</dbReference>
<evidence type="ECO:0000256" key="7">
    <source>
        <dbReference type="ARBA" id="ARBA00023136"/>
    </source>
</evidence>
<dbReference type="GO" id="GO:0015205">
    <property type="term" value="F:nucleobase transmembrane transporter activity"/>
    <property type="evidence" value="ECO:0007669"/>
    <property type="project" value="TreeGrafter"/>
</dbReference>
<reference evidence="10 11" key="1">
    <citation type="submission" date="2018-06" db="EMBL/GenBank/DDBJ databases">
        <title>Whole genome sequencing of Candida tropicalis (genome annotated by CSBL at Korea University).</title>
        <authorList>
            <person name="Ahn J."/>
        </authorList>
    </citation>
    <scope>NUCLEOTIDE SEQUENCE [LARGE SCALE GENOMIC DNA]</scope>
    <source>
        <strain evidence="10 11">ATCC 20962</strain>
    </source>
</reference>
<feature type="transmembrane region" description="Helical" evidence="9">
    <location>
        <begin position="190"/>
        <end position="211"/>
    </location>
</feature>
<protein>
    <submittedName>
        <fullName evidence="10">Purine-cytosine permease FCY2</fullName>
    </submittedName>
</protein>
<dbReference type="PIRSF" id="PIRSF002744">
    <property type="entry name" value="Pur-cyt_permease"/>
    <property type="match status" value="1"/>
</dbReference>
<name>A0A367Y1Z7_9ASCO</name>
<evidence type="ECO:0000256" key="3">
    <source>
        <dbReference type="ARBA" id="ARBA00022448"/>
    </source>
</evidence>
<organism evidence="10 11">
    <name type="scientific">Candida viswanathii</name>
    <dbReference type="NCBI Taxonomy" id="5486"/>
    <lineage>
        <taxon>Eukaryota</taxon>
        <taxon>Fungi</taxon>
        <taxon>Dikarya</taxon>
        <taxon>Ascomycota</taxon>
        <taxon>Saccharomycotina</taxon>
        <taxon>Pichiomycetes</taxon>
        <taxon>Debaryomycetaceae</taxon>
        <taxon>Candida/Lodderomyces clade</taxon>
        <taxon>Candida</taxon>
    </lineage>
</organism>
<dbReference type="Gene3D" id="1.10.4160.10">
    <property type="entry name" value="Hydantoin permease"/>
    <property type="match status" value="1"/>
</dbReference>
<feature type="transmembrane region" description="Helical" evidence="9">
    <location>
        <begin position="117"/>
        <end position="139"/>
    </location>
</feature>
<feature type="transmembrane region" description="Helical" evidence="9">
    <location>
        <begin position="257"/>
        <end position="276"/>
    </location>
</feature>
<comment type="caution">
    <text evidence="10">The sequence shown here is derived from an EMBL/GenBank/DDBJ whole genome shotgun (WGS) entry which is preliminary data.</text>
</comment>
<keyword evidence="7 8" id="KW-0472">Membrane</keyword>
<evidence type="ECO:0000256" key="1">
    <source>
        <dbReference type="ARBA" id="ARBA00004141"/>
    </source>
</evidence>
<dbReference type="EMBL" id="QLNQ01000027">
    <property type="protein sequence ID" value="RCK59061.1"/>
    <property type="molecule type" value="Genomic_DNA"/>
</dbReference>
<evidence type="ECO:0000313" key="11">
    <source>
        <dbReference type="Proteomes" id="UP000253472"/>
    </source>
</evidence>
<gene>
    <name evidence="10" type="primary">FCY2_2</name>
    <name evidence="10" type="ORF">Cantr_07505</name>
</gene>
<dbReference type="PANTHER" id="PTHR31806">
    <property type="entry name" value="PURINE-CYTOSINE PERMEASE FCY2-RELATED"/>
    <property type="match status" value="1"/>
</dbReference>
<evidence type="ECO:0000256" key="4">
    <source>
        <dbReference type="ARBA" id="ARBA00022553"/>
    </source>
</evidence>
<dbReference type="Pfam" id="PF02133">
    <property type="entry name" value="Transp_cyt_pur"/>
    <property type="match status" value="1"/>
</dbReference>
<keyword evidence="3 8" id="KW-0813">Transport</keyword>
<feature type="transmembrane region" description="Helical" evidence="9">
    <location>
        <begin position="160"/>
        <end position="184"/>
    </location>
</feature>
<feature type="transmembrane region" description="Helical" evidence="9">
    <location>
        <begin position="349"/>
        <end position="368"/>
    </location>
</feature>
<feature type="transmembrane region" description="Helical" evidence="9">
    <location>
        <begin position="288"/>
        <end position="313"/>
    </location>
</feature>
<feature type="transmembrane region" description="Helical" evidence="9">
    <location>
        <begin position="459"/>
        <end position="478"/>
    </location>
</feature>
<dbReference type="GO" id="GO:0015856">
    <property type="term" value="P:cytosine transport"/>
    <property type="evidence" value="ECO:0007669"/>
    <property type="project" value="UniProtKB-ARBA"/>
</dbReference>
<dbReference type="AlphaFoldDB" id="A0A367Y1Z7"/>
<dbReference type="PANTHER" id="PTHR31806:SF1">
    <property type="entry name" value="PURINE-CYTOSINE PERMEASE FCY2-RELATED"/>
    <property type="match status" value="1"/>
</dbReference>
<dbReference type="InterPro" id="IPR001248">
    <property type="entry name" value="Pur-cyt_permease"/>
</dbReference>
<sequence length="524" mass="57471">MSKSTTGYNDTKDQEKIIGIVTVDNEQVGFSGEDDEDGYESSTPVGTKKEATNWVDKIGLRINAEIRGIERVPEEERTDTSLLSPLFIFLSPNMVISSLSTGALGPTAFDLDFRTSTLIICIWCFIGACCTGIYCSFGMKFGLRQQILSRYFTGNIMGRLFALFNVISCIGWNAVNVIPCAQLLSAVGPLPPWAGCLILVICTCIFAVFGYKTVHLYEKYAWIPNFIVFIIIIAKFAPTHAFRWGEMKSGETEVGNVLSFIAVIFGLNAGWIPLSADYTVYMPSNTNPWLVGSAMVAGLTLPTIFACVLGAAIGTSVTIEGSRFQTAYNENSVGGLVYEILCGDNHNQGYRFIVVVFALGAVANNMPGSYSLSLAIQCIWSQFARVPRIAWCIIGNLVSLAFSIPAYYKFEAALSNFLSIIGYNVSIYLSISMSEHLIYRKGFSGYDVSDFNNHKTLPIGIAGVAGFCFGICSTVLSMDQTWYQGVIARKIGENGGDISWELNIIFALVGYNLVRPFELKYFGR</sequence>